<evidence type="ECO:0000256" key="2">
    <source>
        <dbReference type="SAM" id="Phobius"/>
    </source>
</evidence>
<feature type="transmembrane region" description="Helical" evidence="2">
    <location>
        <begin position="43"/>
        <end position="65"/>
    </location>
</feature>
<dbReference type="RefSeq" id="WP_103466114.1">
    <property type="nucleotide sequence ID" value="NZ_PPXC01000009.1"/>
</dbReference>
<organism evidence="3 4">
    <name type="scientific">Arthrobacter glacialis</name>
    <dbReference type="NCBI Taxonomy" id="1664"/>
    <lineage>
        <taxon>Bacteria</taxon>
        <taxon>Bacillati</taxon>
        <taxon>Actinomycetota</taxon>
        <taxon>Actinomycetes</taxon>
        <taxon>Micrococcales</taxon>
        <taxon>Micrococcaceae</taxon>
        <taxon>Arthrobacter</taxon>
    </lineage>
</organism>
<protein>
    <submittedName>
        <fullName evidence="3">Uncharacterized protein</fullName>
    </submittedName>
</protein>
<keyword evidence="2" id="KW-0812">Transmembrane</keyword>
<name>A0A2S3ZUT6_ARTGL</name>
<dbReference type="AlphaFoldDB" id="A0A2S3ZUT6"/>
<gene>
    <name evidence="3" type="ORF">CVS27_12710</name>
</gene>
<sequence>MPKSADLTVWGILLLVIGFLVSTFGWAYEITESSSYSGSDGGGAVWGIIGLLTGLTGLIMTLVGIHRALTKIDSLPSPLNPIKNDDQESFQVNKAAADSREPDTRPEPFRI</sequence>
<accession>A0A2S3ZUT6</accession>
<proteinExistence type="predicted"/>
<keyword evidence="2" id="KW-0472">Membrane</keyword>
<feature type="region of interest" description="Disordered" evidence="1">
    <location>
        <begin position="75"/>
        <end position="111"/>
    </location>
</feature>
<dbReference type="EMBL" id="PPXC01000009">
    <property type="protein sequence ID" value="POH73021.1"/>
    <property type="molecule type" value="Genomic_DNA"/>
</dbReference>
<evidence type="ECO:0000313" key="4">
    <source>
        <dbReference type="Proteomes" id="UP000237061"/>
    </source>
</evidence>
<feature type="transmembrane region" description="Helical" evidence="2">
    <location>
        <begin position="7"/>
        <end position="28"/>
    </location>
</feature>
<keyword evidence="4" id="KW-1185">Reference proteome</keyword>
<comment type="caution">
    <text evidence="3">The sequence shown here is derived from an EMBL/GenBank/DDBJ whole genome shotgun (WGS) entry which is preliminary data.</text>
</comment>
<dbReference type="Proteomes" id="UP000237061">
    <property type="component" value="Unassembled WGS sequence"/>
</dbReference>
<keyword evidence="2" id="KW-1133">Transmembrane helix</keyword>
<evidence type="ECO:0000256" key="1">
    <source>
        <dbReference type="SAM" id="MobiDB-lite"/>
    </source>
</evidence>
<feature type="compositionally biased region" description="Basic and acidic residues" evidence="1">
    <location>
        <begin position="97"/>
        <end position="111"/>
    </location>
</feature>
<reference evidence="3 4" key="1">
    <citation type="submission" date="2018-01" db="EMBL/GenBank/DDBJ databases">
        <title>Arthrobacter sp. nov., from glaciers in China.</title>
        <authorList>
            <person name="Liu Q."/>
            <person name="Xin Y.-H."/>
        </authorList>
    </citation>
    <scope>NUCLEOTIDE SEQUENCE [LARGE SCALE GENOMIC DNA]</scope>
    <source>
        <strain evidence="3 4">HLT2-12-2</strain>
    </source>
</reference>
<evidence type="ECO:0000313" key="3">
    <source>
        <dbReference type="EMBL" id="POH73021.1"/>
    </source>
</evidence>